<dbReference type="SUPFAM" id="SSF52047">
    <property type="entry name" value="RNI-like"/>
    <property type="match status" value="2"/>
</dbReference>
<feature type="domain" description="Disease resistance protein At4g27190-like leucine-rich repeats" evidence="2">
    <location>
        <begin position="1013"/>
        <end position="1148"/>
    </location>
</feature>
<dbReference type="Pfam" id="PF23247">
    <property type="entry name" value="LRR_RPS2"/>
    <property type="match status" value="6"/>
</dbReference>
<accession>A0ABR2QVT1</accession>
<feature type="domain" description="Disease resistance protein At4g27190-like leucine-rich repeats" evidence="2">
    <location>
        <begin position="559"/>
        <end position="688"/>
    </location>
</feature>
<feature type="domain" description="Disease resistance protein At4g27190-like leucine-rich repeats" evidence="2">
    <location>
        <begin position="513"/>
        <end position="552"/>
    </location>
</feature>
<proteinExistence type="predicted"/>
<dbReference type="SUPFAM" id="SSF52058">
    <property type="entry name" value="L domain-like"/>
    <property type="match status" value="2"/>
</dbReference>
<evidence type="ECO:0000256" key="1">
    <source>
        <dbReference type="ARBA" id="ARBA00022821"/>
    </source>
</evidence>
<evidence type="ECO:0000313" key="3">
    <source>
        <dbReference type="EMBL" id="KAK9004780.1"/>
    </source>
</evidence>
<dbReference type="PANTHER" id="PTHR33463">
    <property type="entry name" value="NB-ARC DOMAIN-CONTAINING PROTEIN-RELATED"/>
    <property type="match status" value="1"/>
</dbReference>
<dbReference type="InterPro" id="IPR006553">
    <property type="entry name" value="Leu-rich_rpt_Cys-con_subtyp"/>
</dbReference>
<dbReference type="InterPro" id="IPR050905">
    <property type="entry name" value="Plant_NBS-LRR"/>
</dbReference>
<dbReference type="InterPro" id="IPR057135">
    <property type="entry name" value="At4g27190-like_LRR"/>
</dbReference>
<name>A0ABR2QVT1_9ROSI</name>
<keyword evidence="1" id="KW-0611">Plant defense</keyword>
<sequence>MLLLNNCDVQVTCFQAMRELKVLSLTLARDSPKIITLYALASLVKLRTLHLENFEDLSFLGNLGALEILSLRWSNLEGLEEELVRLENLKILDVTGCMLSSRFPTNVLGRMFKLEELYLKLGERIEGAFDDTLHEINSLSRLTALSLQVSSFHIMEGFEFSKLERYNISSGRWGNILTEKSWKSKEVIPLNVVSLLPEGLESLQVSANTDEFMKCLIDKGLKLSNLKLLHVGNLSGISELPTQHVRVEGLVDLRIRNCPSLRLLFPLSLAQSMVSLETLEISDCHGLKQIVTEFEEEEMPSTIHSHHSHSVCLPKLRQVEIQNCDGLEYIFPALMGLQGHQGLSLYIWGCPELEQVIKVENDVMLQQLQFLGSLSYFSVGSCPHLVARLEATKAHLKNVQLSAFKGSFNRSKHLELYETTEDHSMVPDANEDGLNELTSLEVNNCHDFECLVDTTTGNGPTSSLNRLEILRIKNSNGLETLCKGQPPHGFLKNLKDLAVKSCSKLRVVFQMDDLQNLKVIKIEDCWKLESLFSPSLIQSLVMLEQLSIEGCNELKALFTEPENDGEMCLPKLKTLDICRCSKLECVVPITLAQGLPTLASLQVSDCKELKQVFGMGNRQDGVEHDGENKSNSSSLPLCLPQLKTLSIRRCSKLECVVPENYIVKAPVLKSISASGCPKLTNIPIQHASKQLSLETDDLSIIKKLPYDTDHLYLHNARDHKILLPHANVGHLDRLTSLHIACCYGSECLVDTTSEAMKGQPFLQNLKTFRMSKCNDMLEVFRIDEGLYNREENQLKNLEHLRLELLYELREIVKGPTHCVNLQSLKVLNITKCRELRSVFSVSVVRTLVSLEELMIVRCNELKTVFMESDGTEPDTLCLSILKTMKIKNCQSLEFVFPHALAAGFPRLQEIRLVDLGSLRSVVAGNICLEAPALEIIEVRKCSVFTDISLLKQVNNSVPLKELSIFSGGDGSVESKNMENSQLCQRSRNFEYITIGNFEQLLQLQGGYSISNLEIMDLRNLIWLQDIWKGSVHVATNLKELQVHNCNNLTYIFPIMLIPHLPQLRILRINSCGKLKKIFSNHDILTSSSLSSHGPHLEKKMRFSQFKEIYIIESPRLESFTPLGYHLEFPCLEYLTLEKCYKMITSFTVDYLTLTVHAKINQASQADDASPSQQDIRWGRHRFSSLPQYVEETEEISPLK</sequence>
<feature type="domain" description="Disease resistance protein At4g27190-like leucine-rich repeats" evidence="2">
    <location>
        <begin position="731"/>
        <end position="859"/>
    </location>
</feature>
<evidence type="ECO:0000313" key="4">
    <source>
        <dbReference type="Proteomes" id="UP001396334"/>
    </source>
</evidence>
<reference evidence="3 4" key="1">
    <citation type="journal article" date="2024" name="G3 (Bethesda)">
        <title>Genome assembly of Hibiscus sabdariffa L. provides insights into metabolisms of medicinal natural products.</title>
        <authorList>
            <person name="Kim T."/>
        </authorList>
    </citation>
    <scope>NUCLEOTIDE SEQUENCE [LARGE SCALE GENOMIC DNA]</scope>
    <source>
        <strain evidence="3">TK-2024</strain>
        <tissue evidence="3">Old leaves</tissue>
    </source>
</reference>
<keyword evidence="4" id="KW-1185">Reference proteome</keyword>
<protein>
    <recommendedName>
        <fullName evidence="2">Disease resistance protein At4g27190-like leucine-rich repeats domain-containing protein</fullName>
    </recommendedName>
</protein>
<dbReference type="Gene3D" id="3.80.10.10">
    <property type="entry name" value="Ribonuclease Inhibitor"/>
    <property type="match status" value="5"/>
</dbReference>
<comment type="caution">
    <text evidence="3">The sequence shown here is derived from an EMBL/GenBank/DDBJ whole genome shotgun (WGS) entry which is preliminary data.</text>
</comment>
<dbReference type="EMBL" id="JBBPBN010000030">
    <property type="protein sequence ID" value="KAK9004780.1"/>
    <property type="molecule type" value="Genomic_DNA"/>
</dbReference>
<feature type="domain" description="Disease resistance protein At4g27190-like leucine-rich repeats" evidence="2">
    <location>
        <begin position="398"/>
        <end position="510"/>
    </location>
</feature>
<evidence type="ECO:0000259" key="2">
    <source>
        <dbReference type="Pfam" id="PF23247"/>
    </source>
</evidence>
<dbReference type="InterPro" id="IPR032675">
    <property type="entry name" value="LRR_dom_sf"/>
</dbReference>
<dbReference type="SMART" id="SM00367">
    <property type="entry name" value="LRR_CC"/>
    <property type="match status" value="4"/>
</dbReference>
<dbReference type="Proteomes" id="UP001396334">
    <property type="component" value="Unassembled WGS sequence"/>
</dbReference>
<feature type="domain" description="Disease resistance protein At4g27190-like leucine-rich repeats" evidence="2">
    <location>
        <begin position="218"/>
        <end position="284"/>
    </location>
</feature>
<organism evidence="3 4">
    <name type="scientific">Hibiscus sabdariffa</name>
    <name type="common">roselle</name>
    <dbReference type="NCBI Taxonomy" id="183260"/>
    <lineage>
        <taxon>Eukaryota</taxon>
        <taxon>Viridiplantae</taxon>
        <taxon>Streptophyta</taxon>
        <taxon>Embryophyta</taxon>
        <taxon>Tracheophyta</taxon>
        <taxon>Spermatophyta</taxon>
        <taxon>Magnoliopsida</taxon>
        <taxon>eudicotyledons</taxon>
        <taxon>Gunneridae</taxon>
        <taxon>Pentapetalae</taxon>
        <taxon>rosids</taxon>
        <taxon>malvids</taxon>
        <taxon>Malvales</taxon>
        <taxon>Malvaceae</taxon>
        <taxon>Malvoideae</taxon>
        <taxon>Hibiscus</taxon>
    </lineage>
</organism>
<gene>
    <name evidence="3" type="ORF">V6N11_042236</name>
</gene>